<proteinExistence type="predicted"/>
<dbReference type="GO" id="GO:0016787">
    <property type="term" value="F:hydrolase activity"/>
    <property type="evidence" value="ECO:0007669"/>
    <property type="project" value="UniProtKB-KW"/>
</dbReference>
<protein>
    <submittedName>
        <fullName evidence="3">Cysteine hydrolase family protein</fullName>
        <ecNumber evidence="3">3.-.-.-</ecNumber>
    </submittedName>
</protein>
<sequence>MQSSERENLKTALILIDIQQDYFPGGKMELSNPEKASLNAKKILDEFRKEKSPVIHIQHKSTRPDSKFFIPGTRGMEIHKNVKPIEREIVIIKNYPNSFRETELLETLHKMNIEKLVICGMMTHMCVDATTRHAKDLGFDCIVIGDACATKDLEIFGEKVEASEVQKSFLAAMDYYYSAVMTTEKYLSL</sequence>
<gene>
    <name evidence="3" type="ORF">ACFSYS_09880</name>
</gene>
<feature type="domain" description="Isochorismatase-like" evidence="2">
    <location>
        <begin position="11"/>
        <end position="184"/>
    </location>
</feature>
<accession>A0ABW5X3N7</accession>
<keyword evidence="4" id="KW-1185">Reference proteome</keyword>
<dbReference type="EMBL" id="JBHUOJ010000022">
    <property type="protein sequence ID" value="MFD2833596.1"/>
    <property type="molecule type" value="Genomic_DNA"/>
</dbReference>
<reference evidence="4" key="1">
    <citation type="journal article" date="2019" name="Int. J. Syst. Evol. Microbiol.">
        <title>The Global Catalogue of Microorganisms (GCM) 10K type strain sequencing project: providing services to taxonomists for standard genome sequencing and annotation.</title>
        <authorList>
            <consortium name="The Broad Institute Genomics Platform"/>
            <consortium name="The Broad Institute Genome Sequencing Center for Infectious Disease"/>
            <person name="Wu L."/>
            <person name="Ma J."/>
        </authorList>
    </citation>
    <scope>NUCLEOTIDE SEQUENCE [LARGE SCALE GENOMIC DNA]</scope>
    <source>
        <strain evidence="4">KCTC 52925</strain>
    </source>
</reference>
<dbReference type="InterPro" id="IPR036380">
    <property type="entry name" value="Isochorismatase-like_sf"/>
</dbReference>
<evidence type="ECO:0000313" key="4">
    <source>
        <dbReference type="Proteomes" id="UP001597438"/>
    </source>
</evidence>
<dbReference type="SUPFAM" id="SSF52499">
    <property type="entry name" value="Isochorismatase-like hydrolases"/>
    <property type="match status" value="1"/>
</dbReference>
<evidence type="ECO:0000313" key="3">
    <source>
        <dbReference type="EMBL" id="MFD2833596.1"/>
    </source>
</evidence>
<dbReference type="Pfam" id="PF00857">
    <property type="entry name" value="Isochorismatase"/>
    <property type="match status" value="1"/>
</dbReference>
<dbReference type="RefSeq" id="WP_251742759.1">
    <property type="nucleotide sequence ID" value="NZ_JBHUOJ010000022.1"/>
</dbReference>
<organism evidence="3 4">
    <name type="scientific">Christiangramia antarctica</name>
    <dbReference type="NCBI Taxonomy" id="2058158"/>
    <lineage>
        <taxon>Bacteria</taxon>
        <taxon>Pseudomonadati</taxon>
        <taxon>Bacteroidota</taxon>
        <taxon>Flavobacteriia</taxon>
        <taxon>Flavobacteriales</taxon>
        <taxon>Flavobacteriaceae</taxon>
        <taxon>Christiangramia</taxon>
    </lineage>
</organism>
<dbReference type="InterPro" id="IPR050272">
    <property type="entry name" value="Isochorismatase-like_hydrls"/>
</dbReference>
<evidence type="ECO:0000259" key="2">
    <source>
        <dbReference type="Pfam" id="PF00857"/>
    </source>
</evidence>
<dbReference type="PANTHER" id="PTHR43540">
    <property type="entry name" value="PEROXYUREIDOACRYLATE/UREIDOACRYLATE AMIDOHYDROLASE-RELATED"/>
    <property type="match status" value="1"/>
</dbReference>
<name>A0ABW5X3N7_9FLAO</name>
<dbReference type="Proteomes" id="UP001597438">
    <property type="component" value="Unassembled WGS sequence"/>
</dbReference>
<comment type="caution">
    <text evidence="3">The sequence shown here is derived from an EMBL/GenBank/DDBJ whole genome shotgun (WGS) entry which is preliminary data.</text>
</comment>
<evidence type="ECO:0000256" key="1">
    <source>
        <dbReference type="ARBA" id="ARBA00022801"/>
    </source>
</evidence>
<dbReference type="PANTHER" id="PTHR43540:SF1">
    <property type="entry name" value="ISOCHORISMATASE HYDROLASE"/>
    <property type="match status" value="1"/>
</dbReference>
<dbReference type="Gene3D" id="3.40.50.850">
    <property type="entry name" value="Isochorismatase-like"/>
    <property type="match status" value="1"/>
</dbReference>
<dbReference type="EC" id="3.-.-.-" evidence="3"/>
<dbReference type="InterPro" id="IPR000868">
    <property type="entry name" value="Isochorismatase-like_dom"/>
</dbReference>
<dbReference type="CDD" id="cd01014">
    <property type="entry name" value="nicotinamidase_related"/>
    <property type="match status" value="1"/>
</dbReference>
<keyword evidence="1 3" id="KW-0378">Hydrolase</keyword>